<dbReference type="SUPFAM" id="SSF52172">
    <property type="entry name" value="CheY-like"/>
    <property type="match status" value="1"/>
</dbReference>
<dbReference type="InterPro" id="IPR011006">
    <property type="entry name" value="CheY-like_superfamily"/>
</dbReference>
<keyword evidence="2" id="KW-0175">Coiled coil</keyword>
<dbReference type="Gene3D" id="3.40.50.2300">
    <property type="match status" value="1"/>
</dbReference>
<dbReference type="AlphaFoldDB" id="F4LQB2"/>
<accession>F4LQB2</accession>
<protein>
    <submittedName>
        <fullName evidence="5">ANTAR domain protein</fullName>
    </submittedName>
</protein>
<dbReference type="PROSITE" id="PS50921">
    <property type="entry name" value="ANTAR"/>
    <property type="match status" value="1"/>
</dbReference>
<dbReference type="SMART" id="SM01012">
    <property type="entry name" value="ANTAR"/>
    <property type="match status" value="1"/>
</dbReference>
<evidence type="ECO:0000256" key="1">
    <source>
        <dbReference type="PROSITE-ProRule" id="PRU00169"/>
    </source>
</evidence>
<feature type="coiled-coil region" evidence="2">
    <location>
        <begin position="116"/>
        <end position="143"/>
    </location>
</feature>
<dbReference type="Proteomes" id="UP000006546">
    <property type="component" value="Chromosome"/>
</dbReference>
<evidence type="ECO:0000259" key="4">
    <source>
        <dbReference type="PROSITE" id="PS50921"/>
    </source>
</evidence>
<gene>
    <name evidence="5" type="ordered locus">Trebr_0691</name>
</gene>
<feature type="domain" description="Response regulatory" evidence="3">
    <location>
        <begin position="3"/>
        <end position="117"/>
    </location>
</feature>
<reference evidence="6" key="1">
    <citation type="submission" date="2011-04" db="EMBL/GenBank/DDBJ databases">
        <title>The complete genome of Treponema brennaborense DSM 12168.</title>
        <authorList>
            <person name="Lucas S."/>
            <person name="Han J."/>
            <person name="Lapidus A."/>
            <person name="Bruce D."/>
            <person name="Goodwin L."/>
            <person name="Pitluck S."/>
            <person name="Peters L."/>
            <person name="Kyrpides N."/>
            <person name="Mavromatis K."/>
            <person name="Ivanova N."/>
            <person name="Mikhailova N."/>
            <person name="Pagani I."/>
            <person name="Teshima H."/>
            <person name="Detter J.C."/>
            <person name="Tapia R."/>
            <person name="Han C."/>
            <person name="Land M."/>
            <person name="Hauser L."/>
            <person name="Markowitz V."/>
            <person name="Cheng J.-F."/>
            <person name="Hugenholtz P."/>
            <person name="Woyke T."/>
            <person name="Wu D."/>
            <person name="Gronow S."/>
            <person name="Wellnitz S."/>
            <person name="Brambilla E."/>
            <person name="Klenk H.-P."/>
            <person name="Eisen J.A."/>
        </authorList>
    </citation>
    <scope>NUCLEOTIDE SEQUENCE [LARGE SCALE GENOMIC DNA]</scope>
    <source>
        <strain evidence="6">DSM 12168 / CIP 105900 / DD5/3</strain>
    </source>
</reference>
<sequence>MDSILIVSNTGSTLQIISRLLQAQSFSRVATVQNSCEGRRCLLEADFDLIIIDAPLGNEYGDDFALHAAETTSAGIILIAPCDRLDDMNLIVEDAGIFVVPKPLSADFFYQSVKLLTASRKRVMKLQNENEKLQHKMQEVRLIDRAKCILIQYLKMTEPQAHRYIEKQAMDLRQSRVVTAENILRTYER</sequence>
<dbReference type="InterPro" id="IPR036388">
    <property type="entry name" value="WH-like_DNA-bd_sf"/>
</dbReference>
<dbReference type="GO" id="GO:0003723">
    <property type="term" value="F:RNA binding"/>
    <property type="evidence" value="ECO:0007669"/>
    <property type="project" value="InterPro"/>
</dbReference>
<evidence type="ECO:0000256" key="2">
    <source>
        <dbReference type="SAM" id="Coils"/>
    </source>
</evidence>
<dbReference type="eggNOG" id="COG3707">
    <property type="taxonomic scope" value="Bacteria"/>
</dbReference>
<evidence type="ECO:0000313" key="5">
    <source>
        <dbReference type="EMBL" id="AEE16133.1"/>
    </source>
</evidence>
<evidence type="ECO:0000313" key="6">
    <source>
        <dbReference type="Proteomes" id="UP000006546"/>
    </source>
</evidence>
<feature type="domain" description="ANTAR" evidence="4">
    <location>
        <begin position="123"/>
        <end position="184"/>
    </location>
</feature>
<dbReference type="Pfam" id="PF03861">
    <property type="entry name" value="ANTAR"/>
    <property type="match status" value="1"/>
</dbReference>
<evidence type="ECO:0000259" key="3">
    <source>
        <dbReference type="PROSITE" id="PS50110"/>
    </source>
</evidence>
<feature type="modified residue" description="4-aspartylphosphate" evidence="1">
    <location>
        <position position="53"/>
    </location>
</feature>
<dbReference type="InterPro" id="IPR005561">
    <property type="entry name" value="ANTAR"/>
</dbReference>
<keyword evidence="1" id="KW-0597">Phosphoprotein</keyword>
<proteinExistence type="predicted"/>
<dbReference type="GO" id="GO:0000160">
    <property type="term" value="P:phosphorelay signal transduction system"/>
    <property type="evidence" value="ECO:0007669"/>
    <property type="project" value="InterPro"/>
</dbReference>
<organism evidence="5 6">
    <name type="scientific">Treponema brennaborense (strain DSM 12168 / CIP 105900 / DD5/3)</name>
    <dbReference type="NCBI Taxonomy" id="906968"/>
    <lineage>
        <taxon>Bacteria</taxon>
        <taxon>Pseudomonadati</taxon>
        <taxon>Spirochaetota</taxon>
        <taxon>Spirochaetia</taxon>
        <taxon>Spirochaetales</taxon>
        <taxon>Treponemataceae</taxon>
        <taxon>Treponema</taxon>
    </lineage>
</organism>
<dbReference type="HOGENOM" id="CLU_000445_65_2_12"/>
<dbReference type="EMBL" id="CP002696">
    <property type="protein sequence ID" value="AEE16133.1"/>
    <property type="molecule type" value="Genomic_DNA"/>
</dbReference>
<dbReference type="Gene3D" id="1.10.10.10">
    <property type="entry name" value="Winged helix-like DNA-binding domain superfamily/Winged helix DNA-binding domain"/>
    <property type="match status" value="1"/>
</dbReference>
<dbReference type="STRING" id="906968.Trebr_0691"/>
<dbReference type="InterPro" id="IPR001789">
    <property type="entry name" value="Sig_transdc_resp-reg_receiver"/>
</dbReference>
<name>F4LQB2_TREBD</name>
<dbReference type="PROSITE" id="PS50110">
    <property type="entry name" value="RESPONSE_REGULATORY"/>
    <property type="match status" value="1"/>
</dbReference>
<dbReference type="KEGG" id="tbe:Trebr_0691"/>
<dbReference type="RefSeq" id="WP_013757852.1">
    <property type="nucleotide sequence ID" value="NC_015500.1"/>
</dbReference>
<keyword evidence="6" id="KW-1185">Reference proteome</keyword>
<dbReference type="OrthoDB" id="9808843at2"/>